<keyword evidence="3" id="KW-0460">Magnesium</keyword>
<dbReference type="GO" id="GO:0046872">
    <property type="term" value="F:metal ion binding"/>
    <property type="evidence" value="ECO:0007669"/>
    <property type="project" value="UniProtKB-KW"/>
</dbReference>
<sequence length="114" mass="13398">VSFFLCYIIIVITFDFYYVSGSRHTFFSSQVLRYADLYSFSCINLIYYPLCYMFRAPAMLMPHESTVSHGDSPKDSFSDLDALPCGIRRRTKNGNLYLHRLSCIYIYLFCLTYK</sequence>
<evidence type="ECO:0000256" key="1">
    <source>
        <dbReference type="ARBA" id="ARBA00022723"/>
    </source>
</evidence>
<keyword evidence="2" id="KW-0378">Hydrolase</keyword>
<evidence type="ECO:0000256" key="3">
    <source>
        <dbReference type="ARBA" id="ARBA00022842"/>
    </source>
</evidence>
<dbReference type="EMBL" id="UZAL01041730">
    <property type="protein sequence ID" value="VDP78981.1"/>
    <property type="molecule type" value="Genomic_DNA"/>
</dbReference>
<accession>A0A183PXQ5</accession>
<feature type="non-terminal residue" evidence="4">
    <location>
        <position position="1"/>
    </location>
</feature>
<name>A0A183PXQ5_9TREM</name>
<organism evidence="4 5">
    <name type="scientific">Schistosoma mattheei</name>
    <dbReference type="NCBI Taxonomy" id="31246"/>
    <lineage>
        <taxon>Eukaryota</taxon>
        <taxon>Metazoa</taxon>
        <taxon>Spiralia</taxon>
        <taxon>Lophotrochozoa</taxon>
        <taxon>Platyhelminthes</taxon>
        <taxon>Trematoda</taxon>
        <taxon>Digenea</taxon>
        <taxon>Strigeidida</taxon>
        <taxon>Schistosomatoidea</taxon>
        <taxon>Schistosomatidae</taxon>
        <taxon>Schistosoma</taxon>
    </lineage>
</organism>
<dbReference type="STRING" id="31246.A0A183PXQ5"/>
<evidence type="ECO:0000256" key="2">
    <source>
        <dbReference type="ARBA" id="ARBA00022801"/>
    </source>
</evidence>
<gene>
    <name evidence="4" type="ORF">SMTD_LOCUS19140</name>
</gene>
<dbReference type="SUPFAM" id="SSF56784">
    <property type="entry name" value="HAD-like"/>
    <property type="match status" value="1"/>
</dbReference>
<keyword evidence="1" id="KW-0479">Metal-binding</keyword>
<dbReference type="Pfam" id="PF05761">
    <property type="entry name" value="5_nucleotid"/>
    <property type="match status" value="1"/>
</dbReference>
<protein>
    <submittedName>
        <fullName evidence="4">Uncharacterized protein</fullName>
    </submittedName>
</protein>
<evidence type="ECO:0000313" key="5">
    <source>
        <dbReference type="Proteomes" id="UP000269396"/>
    </source>
</evidence>
<dbReference type="AlphaFoldDB" id="A0A183PXQ5"/>
<dbReference type="Proteomes" id="UP000269396">
    <property type="component" value="Unassembled WGS sequence"/>
</dbReference>
<keyword evidence="5" id="KW-1185">Reference proteome</keyword>
<evidence type="ECO:0000313" key="4">
    <source>
        <dbReference type="EMBL" id="VDP78981.1"/>
    </source>
</evidence>
<dbReference type="GO" id="GO:0016787">
    <property type="term" value="F:hydrolase activity"/>
    <property type="evidence" value="ECO:0007669"/>
    <property type="project" value="UniProtKB-KW"/>
</dbReference>
<dbReference type="InterPro" id="IPR008380">
    <property type="entry name" value="HAD-SF_hydro_IG_5-nucl"/>
</dbReference>
<reference evidence="4 5" key="1">
    <citation type="submission" date="2018-11" db="EMBL/GenBank/DDBJ databases">
        <authorList>
            <consortium name="Pathogen Informatics"/>
        </authorList>
    </citation>
    <scope>NUCLEOTIDE SEQUENCE [LARGE SCALE GENOMIC DNA]</scope>
    <source>
        <strain>Denwood</strain>
        <strain evidence="5">Zambia</strain>
    </source>
</reference>
<dbReference type="InterPro" id="IPR036412">
    <property type="entry name" value="HAD-like_sf"/>
</dbReference>
<proteinExistence type="predicted"/>